<dbReference type="PANTHER" id="PTHR43149:SF1">
    <property type="entry name" value="DELTA(3,5)-DELTA(2,4)-DIENOYL-COA ISOMERASE, MITOCHONDRIAL"/>
    <property type="match status" value="1"/>
</dbReference>
<accession>A0A084G063</accession>
<protein>
    <recommendedName>
        <fullName evidence="11">Delta(3,5)-Delta(2,4)-dienoyl-CoA isomerase, mitochondrial</fullName>
    </recommendedName>
</protein>
<keyword evidence="4" id="KW-0276">Fatty acid metabolism</keyword>
<dbReference type="GO" id="GO:0005777">
    <property type="term" value="C:peroxisome"/>
    <property type="evidence" value="ECO:0007669"/>
    <property type="project" value="UniProtKB-SubCell"/>
</dbReference>
<dbReference type="Proteomes" id="UP000028545">
    <property type="component" value="Unassembled WGS sequence"/>
</dbReference>
<sequence length="283" mass="30505">MTSLTNYKYAHFIVTSPGPYVAHVEINRASKLNAFHRNMWLEFGDIFDKLSHDPEVRAVVLSGAGDKAFTAGLDVKAAAEEGVIAGGGASEDVARKATALKRYIFEFQECITRMEKCEKPVICVLHGVSIGLAIDIATCADIRIAAQNAHMAVKEVDVGLAADIGSLARLPKVVGNSSWIKDVCFTARPFSPEEALAVGFVSRVLPDKKSAVEAALQLAGKIAGKSPVAVQGTKELLNHARDHSVDENLRYTAIWNAAMVQSEDVKKALMAGLTRKTPTFEKL</sequence>
<keyword evidence="7" id="KW-0576">Peroxisome</keyword>
<dbReference type="GeneID" id="27727739"/>
<evidence type="ECO:0008006" key="11">
    <source>
        <dbReference type="Google" id="ProtNLM"/>
    </source>
</evidence>
<dbReference type="InterPro" id="IPR029045">
    <property type="entry name" value="ClpP/crotonase-like_dom_sf"/>
</dbReference>
<dbReference type="InterPro" id="IPR018370">
    <property type="entry name" value="Chaperonin_Cpn60_CS"/>
</dbReference>
<evidence type="ECO:0000256" key="8">
    <source>
        <dbReference type="ARBA" id="ARBA00023235"/>
    </source>
</evidence>
<keyword evidence="6" id="KW-0443">Lipid metabolism</keyword>
<dbReference type="EMBL" id="JOWA01000121">
    <property type="protein sequence ID" value="KEZ40725.1"/>
    <property type="molecule type" value="Genomic_DNA"/>
</dbReference>
<comment type="pathway">
    <text evidence="2">Lipid metabolism; fatty acid beta-oxidation.</text>
</comment>
<evidence type="ECO:0000256" key="4">
    <source>
        <dbReference type="ARBA" id="ARBA00022832"/>
    </source>
</evidence>
<evidence type="ECO:0000313" key="9">
    <source>
        <dbReference type="EMBL" id="KEZ40725.1"/>
    </source>
</evidence>
<evidence type="ECO:0000256" key="5">
    <source>
        <dbReference type="ARBA" id="ARBA00022990"/>
    </source>
</evidence>
<dbReference type="InterPro" id="IPR014748">
    <property type="entry name" value="Enoyl-CoA_hydra_C"/>
</dbReference>
<dbReference type="GO" id="GO:0051750">
    <property type="term" value="F:delta(3,5)-delta(2,4)-dienoyl-CoA isomerase activity"/>
    <property type="evidence" value="ECO:0007669"/>
    <property type="project" value="TreeGrafter"/>
</dbReference>
<evidence type="ECO:0000313" key="10">
    <source>
        <dbReference type="Proteomes" id="UP000028545"/>
    </source>
</evidence>
<dbReference type="PROSITE" id="PS00296">
    <property type="entry name" value="CHAPERONINS_CPN60"/>
    <property type="match status" value="1"/>
</dbReference>
<keyword evidence="5" id="KW-0007">Acetylation</keyword>
<evidence type="ECO:0000256" key="3">
    <source>
        <dbReference type="ARBA" id="ARBA00005254"/>
    </source>
</evidence>
<dbReference type="UniPathway" id="UPA00659"/>
<keyword evidence="10" id="KW-1185">Reference proteome</keyword>
<dbReference type="HOGENOM" id="CLU_009834_7_0_1"/>
<dbReference type="SUPFAM" id="SSF52096">
    <property type="entry name" value="ClpP/crotonase"/>
    <property type="match status" value="1"/>
</dbReference>
<name>A0A084G063_PSEDA</name>
<evidence type="ECO:0000256" key="2">
    <source>
        <dbReference type="ARBA" id="ARBA00005005"/>
    </source>
</evidence>
<dbReference type="GO" id="GO:0005739">
    <property type="term" value="C:mitochondrion"/>
    <property type="evidence" value="ECO:0007669"/>
    <property type="project" value="TreeGrafter"/>
</dbReference>
<dbReference type="CDD" id="cd06558">
    <property type="entry name" value="crotonase-like"/>
    <property type="match status" value="1"/>
</dbReference>
<comment type="similarity">
    <text evidence="3">Belongs to the enoyl-CoA hydratase/isomerase family.</text>
</comment>
<comment type="subcellular location">
    <subcellularLocation>
        <location evidence="1">Peroxisome</location>
    </subcellularLocation>
</comment>
<dbReference type="GO" id="GO:0006457">
    <property type="term" value="P:protein folding"/>
    <property type="evidence" value="ECO:0007669"/>
    <property type="project" value="InterPro"/>
</dbReference>
<organism evidence="9 10">
    <name type="scientific">Pseudallescheria apiosperma</name>
    <name type="common">Scedosporium apiospermum</name>
    <dbReference type="NCBI Taxonomy" id="563466"/>
    <lineage>
        <taxon>Eukaryota</taxon>
        <taxon>Fungi</taxon>
        <taxon>Dikarya</taxon>
        <taxon>Ascomycota</taxon>
        <taxon>Pezizomycotina</taxon>
        <taxon>Sordariomycetes</taxon>
        <taxon>Hypocreomycetidae</taxon>
        <taxon>Microascales</taxon>
        <taxon>Microascaceae</taxon>
        <taxon>Scedosporium</taxon>
    </lineage>
</organism>
<dbReference type="VEuPathDB" id="FungiDB:SAPIO_CDS8667"/>
<dbReference type="InterPro" id="IPR001753">
    <property type="entry name" value="Enoyl-CoA_hydra/iso"/>
</dbReference>
<dbReference type="OrthoDB" id="14970at2759"/>
<reference evidence="9 10" key="1">
    <citation type="journal article" date="2014" name="Genome Announc.">
        <title>Draft genome sequence of the pathogenic fungus Scedosporium apiospermum.</title>
        <authorList>
            <person name="Vandeputte P."/>
            <person name="Ghamrawi S."/>
            <person name="Rechenmann M."/>
            <person name="Iltis A."/>
            <person name="Giraud S."/>
            <person name="Fleury M."/>
            <person name="Thornton C."/>
            <person name="Delhaes L."/>
            <person name="Meyer W."/>
            <person name="Papon N."/>
            <person name="Bouchara J.P."/>
        </authorList>
    </citation>
    <scope>NUCLEOTIDE SEQUENCE [LARGE SCALE GENOMIC DNA]</scope>
    <source>
        <strain evidence="9 10">IHEM 14462</strain>
    </source>
</reference>
<dbReference type="PANTHER" id="PTHR43149">
    <property type="entry name" value="ENOYL-COA HYDRATASE"/>
    <property type="match status" value="1"/>
</dbReference>
<dbReference type="FunFam" id="1.10.12.10:FF:000004">
    <property type="entry name" value="Delta3,5-delta2,4-dienoyl-CoA isomerase"/>
    <property type="match status" value="1"/>
</dbReference>
<dbReference type="OMA" id="QYVAHVE"/>
<comment type="caution">
    <text evidence="9">The sequence shown here is derived from an EMBL/GenBank/DDBJ whole genome shotgun (WGS) entry which is preliminary data.</text>
</comment>
<dbReference type="RefSeq" id="XP_016640524.1">
    <property type="nucleotide sequence ID" value="XM_016790261.1"/>
</dbReference>
<evidence type="ECO:0000256" key="1">
    <source>
        <dbReference type="ARBA" id="ARBA00004275"/>
    </source>
</evidence>
<dbReference type="KEGG" id="sapo:SAPIO_CDS8667"/>
<proteinExistence type="inferred from homology"/>
<dbReference type="InterPro" id="IPR045002">
    <property type="entry name" value="Ech1-like"/>
</dbReference>
<dbReference type="Gene3D" id="3.90.226.10">
    <property type="entry name" value="2-enoyl-CoA Hydratase, Chain A, domain 1"/>
    <property type="match status" value="1"/>
</dbReference>
<gene>
    <name evidence="9" type="ORF">SAPIO_CDS8667</name>
</gene>
<dbReference type="FunFam" id="3.90.226.10:FF:000024">
    <property type="entry name" value="Delta3,5-delta2,4-dienoyl-CoA isomerase"/>
    <property type="match status" value="1"/>
</dbReference>
<evidence type="ECO:0000256" key="6">
    <source>
        <dbReference type="ARBA" id="ARBA00023098"/>
    </source>
</evidence>
<dbReference type="Pfam" id="PF00378">
    <property type="entry name" value="ECH_1"/>
    <property type="match status" value="1"/>
</dbReference>
<evidence type="ECO:0000256" key="7">
    <source>
        <dbReference type="ARBA" id="ARBA00023140"/>
    </source>
</evidence>
<dbReference type="GO" id="GO:0006635">
    <property type="term" value="P:fatty acid beta-oxidation"/>
    <property type="evidence" value="ECO:0007669"/>
    <property type="project" value="UniProtKB-UniPathway"/>
</dbReference>
<keyword evidence="8" id="KW-0413">Isomerase</keyword>
<dbReference type="Gene3D" id="1.10.12.10">
    <property type="entry name" value="Lyase 2-enoyl-coa Hydratase, Chain A, domain 2"/>
    <property type="match status" value="1"/>
</dbReference>
<dbReference type="GO" id="GO:0005524">
    <property type="term" value="F:ATP binding"/>
    <property type="evidence" value="ECO:0007669"/>
    <property type="project" value="InterPro"/>
</dbReference>
<dbReference type="AlphaFoldDB" id="A0A084G063"/>